<feature type="domain" description="DUF7352" evidence="1">
    <location>
        <begin position="1"/>
        <end position="88"/>
    </location>
</feature>
<accession>X1RBJ7</accession>
<evidence type="ECO:0000313" key="2">
    <source>
        <dbReference type="EMBL" id="GAI60505.1"/>
    </source>
</evidence>
<dbReference type="AlphaFoldDB" id="X1RBJ7"/>
<reference evidence="2" key="1">
    <citation type="journal article" date="2014" name="Front. Microbiol.">
        <title>High frequency of phylogenetically diverse reductive dehalogenase-homologous genes in deep subseafloor sedimentary metagenomes.</title>
        <authorList>
            <person name="Kawai M."/>
            <person name="Futagami T."/>
            <person name="Toyoda A."/>
            <person name="Takaki Y."/>
            <person name="Nishi S."/>
            <person name="Hori S."/>
            <person name="Arai W."/>
            <person name="Tsubouchi T."/>
            <person name="Morono Y."/>
            <person name="Uchiyama I."/>
            <person name="Ito T."/>
            <person name="Fujiyama A."/>
            <person name="Inagaki F."/>
            <person name="Takami H."/>
        </authorList>
    </citation>
    <scope>NUCLEOTIDE SEQUENCE</scope>
    <source>
        <strain evidence="2">Expedition CK06-06</strain>
    </source>
</reference>
<protein>
    <recommendedName>
        <fullName evidence="1">DUF7352 domain-containing protein</fullName>
    </recommendedName>
</protein>
<gene>
    <name evidence="2" type="ORF">S12H4_00993</name>
</gene>
<dbReference type="InterPro" id="IPR055776">
    <property type="entry name" value="DUF7352"/>
</dbReference>
<proteinExistence type="predicted"/>
<dbReference type="EMBL" id="BARW01000169">
    <property type="protein sequence ID" value="GAI60505.1"/>
    <property type="molecule type" value="Genomic_DNA"/>
</dbReference>
<sequence>MKTIHKFPLQVADLQEMKMPKDSTILTVQVQKGTPCLWALVDTDKETEDRFIRIIGTGHSVPENVLRYIGTFQALENNWFVGHVFEVKGG</sequence>
<dbReference type="Pfam" id="PF24043">
    <property type="entry name" value="DUF7352"/>
    <property type="match status" value="1"/>
</dbReference>
<name>X1RBJ7_9ZZZZ</name>
<comment type="caution">
    <text evidence="2">The sequence shown here is derived from an EMBL/GenBank/DDBJ whole genome shotgun (WGS) entry which is preliminary data.</text>
</comment>
<organism evidence="2">
    <name type="scientific">marine sediment metagenome</name>
    <dbReference type="NCBI Taxonomy" id="412755"/>
    <lineage>
        <taxon>unclassified sequences</taxon>
        <taxon>metagenomes</taxon>
        <taxon>ecological metagenomes</taxon>
    </lineage>
</organism>
<evidence type="ECO:0000259" key="1">
    <source>
        <dbReference type="Pfam" id="PF24043"/>
    </source>
</evidence>